<dbReference type="InterPro" id="IPR036770">
    <property type="entry name" value="Ankyrin_rpt-contain_sf"/>
</dbReference>
<organism evidence="3">
    <name type="scientific">hot springs metagenome</name>
    <dbReference type="NCBI Taxonomy" id="433727"/>
    <lineage>
        <taxon>unclassified sequences</taxon>
        <taxon>metagenomes</taxon>
        <taxon>ecological metagenomes</taxon>
    </lineage>
</organism>
<dbReference type="SMART" id="SM00248">
    <property type="entry name" value="ANK"/>
    <property type="match status" value="2"/>
</dbReference>
<comment type="caution">
    <text evidence="3">The sequence shown here is derived from an EMBL/GenBank/DDBJ whole genome shotgun (WGS) entry which is preliminary data.</text>
</comment>
<reference evidence="3" key="1">
    <citation type="submission" date="2019-10" db="EMBL/GenBank/DDBJ databases">
        <title>Metagenomic sequencing of thiosulfate-disproportionating enrichment culture.</title>
        <authorList>
            <person name="Umezawa K."/>
            <person name="Kojima H."/>
            <person name="Fukui M."/>
        </authorList>
    </citation>
    <scope>NUCLEOTIDE SEQUENCE</scope>
    <source>
        <strain evidence="3">45J</strain>
    </source>
</reference>
<dbReference type="InterPro" id="IPR002110">
    <property type="entry name" value="Ankyrin_rpt"/>
</dbReference>
<keyword evidence="2" id="KW-0040">ANK repeat</keyword>
<dbReference type="PROSITE" id="PS50297">
    <property type="entry name" value="ANK_REP_REGION"/>
    <property type="match status" value="2"/>
</dbReference>
<dbReference type="PROSITE" id="PS50088">
    <property type="entry name" value="ANK_REPEAT"/>
    <property type="match status" value="2"/>
</dbReference>
<evidence type="ECO:0000256" key="1">
    <source>
        <dbReference type="ARBA" id="ARBA00022737"/>
    </source>
</evidence>
<dbReference type="AlphaFoldDB" id="A0A5J4L0Q8"/>
<name>A0A5J4L0Q8_9ZZZZ</name>
<accession>A0A5J4L0Q8</accession>
<dbReference type="Pfam" id="PF12796">
    <property type="entry name" value="Ank_2"/>
    <property type="match status" value="1"/>
</dbReference>
<dbReference type="EMBL" id="BLAB01000001">
    <property type="protein sequence ID" value="GER92361.1"/>
    <property type="molecule type" value="Genomic_DNA"/>
</dbReference>
<dbReference type="PROSITE" id="PS51257">
    <property type="entry name" value="PROKAR_LIPOPROTEIN"/>
    <property type="match status" value="1"/>
</dbReference>
<evidence type="ECO:0000313" key="3">
    <source>
        <dbReference type="EMBL" id="GER92361.1"/>
    </source>
</evidence>
<protein>
    <submittedName>
        <fullName evidence="3">Uncharacterized protein</fullName>
    </submittedName>
</protein>
<dbReference type="SUPFAM" id="SSF48403">
    <property type="entry name" value="Ankyrin repeat"/>
    <property type="match status" value="1"/>
</dbReference>
<proteinExistence type="predicted"/>
<gene>
    <name evidence="3" type="ORF">A45J_0076</name>
</gene>
<dbReference type="Gene3D" id="1.25.40.20">
    <property type="entry name" value="Ankyrin repeat-containing domain"/>
    <property type="match status" value="1"/>
</dbReference>
<dbReference type="PRINTS" id="PR01415">
    <property type="entry name" value="ANKYRIN"/>
</dbReference>
<keyword evidence="1" id="KW-0677">Repeat</keyword>
<evidence type="ECO:0000256" key="2">
    <source>
        <dbReference type="ARBA" id="ARBA00023043"/>
    </source>
</evidence>
<dbReference type="PANTHER" id="PTHR24171">
    <property type="entry name" value="ANKYRIN REPEAT DOMAIN-CONTAINING PROTEIN 39-RELATED"/>
    <property type="match status" value="1"/>
</dbReference>
<sequence>MKMKDSLISLISVIFILLVGMGVTGCAALNYAAYKGDVNAVKDMLDKGANVKEGDIGGRTPLMEAAWGGHLDVVKLLVERGADVNAVYNPGGVS</sequence>